<accession>A0A0G4FXP7</accession>
<feature type="chain" id="PRO_5005189219" description="Tail specific protease domain-containing protein" evidence="1">
    <location>
        <begin position="21"/>
        <end position="425"/>
    </location>
</feature>
<dbReference type="PANTHER" id="PTHR11261:SF3">
    <property type="entry name" value="RETINOL-BINDING PROTEIN 3"/>
    <property type="match status" value="1"/>
</dbReference>
<protein>
    <recommendedName>
        <fullName evidence="2">Tail specific protease domain-containing protein</fullName>
    </recommendedName>
</protein>
<dbReference type="EMBL" id="CDMZ01000721">
    <property type="protein sequence ID" value="CEM20186.1"/>
    <property type="molecule type" value="Genomic_DNA"/>
</dbReference>
<dbReference type="GO" id="GO:0008236">
    <property type="term" value="F:serine-type peptidase activity"/>
    <property type="evidence" value="ECO:0007669"/>
    <property type="project" value="InterPro"/>
</dbReference>
<feature type="signal peptide" evidence="1">
    <location>
        <begin position="1"/>
        <end position="20"/>
    </location>
</feature>
<dbReference type="GO" id="GO:0006508">
    <property type="term" value="P:proteolysis"/>
    <property type="evidence" value="ECO:0007669"/>
    <property type="project" value="InterPro"/>
</dbReference>
<dbReference type="CDD" id="cd07563">
    <property type="entry name" value="Peptidase_S41_IRBP"/>
    <property type="match status" value="1"/>
</dbReference>
<sequence>MTSMSIVLCCLLSLVCCSNASTRASDAQSGRAASGGMFGISRAVHGSPLLLLRDGGAHQLSQGNVTACKESTGWLLPEGELSEEEFGRKYGSALEKCTVSKETAETAADQMRVLIDENYVYATTARAMNVELLAAWEAGRLMDRDSLSVSCKDFVTDVFEVYFGVCHDRHFSVCFQFPFSEPFSTPRLRKPVDVSMQTEKKAEKPVETCIRNVTTLPRPGGGVVGFLDIACFPGKQPEVTSAVDAAMSRVADTDALIFDLRNNMGGSPELVHYYLSYVMPPNTHVIDTYYRTAGKYVYTLTQGVTEETVPGKSFGPSKPIYVLCSNKTASGGEEFSFDVQLQKRGTVVGDTTWGGAHPVSPFSIGSSGLSIFVPSGTSEDPLSKDNWEIKGVSPDVHVHPDRALDRALEMIDDHAKLKVDSLAFV</sequence>
<dbReference type="InterPro" id="IPR029045">
    <property type="entry name" value="ClpP/crotonase-like_dom_sf"/>
</dbReference>
<proteinExistence type="predicted"/>
<dbReference type="AlphaFoldDB" id="A0A0G4FXP7"/>
<organism evidence="3">
    <name type="scientific">Chromera velia CCMP2878</name>
    <dbReference type="NCBI Taxonomy" id="1169474"/>
    <lineage>
        <taxon>Eukaryota</taxon>
        <taxon>Sar</taxon>
        <taxon>Alveolata</taxon>
        <taxon>Colpodellida</taxon>
        <taxon>Chromeraceae</taxon>
        <taxon>Chromera</taxon>
    </lineage>
</organism>
<gene>
    <name evidence="3" type="ORF">Cvel_19300</name>
</gene>
<dbReference type="Gene3D" id="3.90.226.10">
    <property type="entry name" value="2-enoyl-CoA Hydratase, Chain A, domain 1"/>
    <property type="match status" value="1"/>
</dbReference>
<feature type="domain" description="Tail specific protease" evidence="2">
    <location>
        <begin position="189"/>
        <end position="399"/>
    </location>
</feature>
<reference evidence="3" key="1">
    <citation type="submission" date="2014-11" db="EMBL/GenBank/DDBJ databases">
        <authorList>
            <person name="Otto D Thomas"/>
            <person name="Naeem Raeece"/>
        </authorList>
    </citation>
    <scope>NUCLEOTIDE SEQUENCE</scope>
</reference>
<keyword evidence="1" id="KW-0732">Signal</keyword>
<dbReference type="SMART" id="SM00245">
    <property type="entry name" value="TSPc"/>
    <property type="match status" value="1"/>
</dbReference>
<dbReference type="VEuPathDB" id="CryptoDB:Cvel_19300"/>
<dbReference type="PANTHER" id="PTHR11261">
    <property type="entry name" value="INTERPHOTORECEPTOR RETINOID-BINDING PROTEIN"/>
    <property type="match status" value="1"/>
</dbReference>
<dbReference type="Gene3D" id="3.30.750.44">
    <property type="match status" value="1"/>
</dbReference>
<evidence type="ECO:0000259" key="2">
    <source>
        <dbReference type="SMART" id="SM00245"/>
    </source>
</evidence>
<name>A0A0G4FXP7_9ALVE</name>
<evidence type="ECO:0000256" key="1">
    <source>
        <dbReference type="SAM" id="SignalP"/>
    </source>
</evidence>
<dbReference type="Pfam" id="PF03572">
    <property type="entry name" value="Peptidase_S41"/>
    <property type="match status" value="1"/>
</dbReference>
<dbReference type="InterPro" id="IPR005151">
    <property type="entry name" value="Tail-specific_protease"/>
</dbReference>
<dbReference type="SUPFAM" id="SSF52096">
    <property type="entry name" value="ClpP/crotonase"/>
    <property type="match status" value="1"/>
</dbReference>
<evidence type="ECO:0000313" key="3">
    <source>
        <dbReference type="EMBL" id="CEM20186.1"/>
    </source>
</evidence>